<evidence type="ECO:0000313" key="9">
    <source>
        <dbReference type="Proteomes" id="UP000235881"/>
    </source>
</evidence>
<dbReference type="GO" id="GO:0019509">
    <property type="term" value="P:L-methionine salvage from methylthioadenosine"/>
    <property type="evidence" value="ECO:0007669"/>
    <property type="project" value="UniProtKB-UniRule"/>
</dbReference>
<comment type="pathway">
    <text evidence="7">Amino-acid biosynthesis; L-methionine biosynthesis via salvage pathway; L-methionine from S-methyl-5-thio-alpha-D-ribose 1-phosphate: step 1/6.</text>
</comment>
<keyword evidence="9" id="KW-1185">Reference proteome</keyword>
<evidence type="ECO:0000256" key="4">
    <source>
        <dbReference type="ARBA" id="ARBA00050906"/>
    </source>
</evidence>
<dbReference type="FunFam" id="3.40.50.10470:FF:000006">
    <property type="entry name" value="Methylthioribose-1-phosphate isomerase"/>
    <property type="match status" value="1"/>
</dbReference>
<dbReference type="PANTHER" id="PTHR43475:SF1">
    <property type="entry name" value="METHYLTHIORIBOSE-1-PHOSPHATE ISOMERASE"/>
    <property type="match status" value="1"/>
</dbReference>
<keyword evidence="3 7" id="KW-0413">Isomerase</keyword>
<dbReference type="AlphaFoldDB" id="A0A8E2U3T9"/>
<feature type="binding site" evidence="7">
    <location>
        <begin position="54"/>
        <end position="56"/>
    </location>
    <ligand>
        <name>substrate</name>
    </ligand>
</feature>
<dbReference type="RefSeq" id="WP_102828509.1">
    <property type="nucleotide sequence ID" value="NZ_CP065721.1"/>
</dbReference>
<evidence type="ECO:0000256" key="2">
    <source>
        <dbReference type="ARBA" id="ARBA00023167"/>
    </source>
</evidence>
<dbReference type="Gene3D" id="3.40.50.10470">
    <property type="entry name" value="Translation initiation factor eif-2b, domain 2"/>
    <property type="match status" value="1"/>
</dbReference>
<dbReference type="FunFam" id="1.20.120.420:FF:000008">
    <property type="entry name" value="Methylthioribose-1-phosphate isomerase"/>
    <property type="match status" value="1"/>
</dbReference>
<evidence type="ECO:0000256" key="1">
    <source>
        <dbReference type="ARBA" id="ARBA00022605"/>
    </source>
</evidence>
<dbReference type="InterPro" id="IPR011559">
    <property type="entry name" value="Initiation_fac_2B_a/b/d"/>
</dbReference>
<dbReference type="PANTHER" id="PTHR43475">
    <property type="entry name" value="METHYLTHIORIBOSE-1-PHOSPHATE ISOMERASE"/>
    <property type="match status" value="1"/>
</dbReference>
<feature type="binding site" evidence="7">
    <location>
        <position position="205"/>
    </location>
    <ligand>
        <name>substrate</name>
    </ligand>
</feature>
<dbReference type="InterPro" id="IPR027363">
    <property type="entry name" value="M1Pi_N"/>
</dbReference>
<dbReference type="Gene3D" id="1.20.120.420">
    <property type="entry name" value="translation initiation factor eif-2b, domain 1"/>
    <property type="match status" value="1"/>
</dbReference>
<dbReference type="InterPro" id="IPR037171">
    <property type="entry name" value="NagB/RpiA_transferase-like"/>
</dbReference>
<feature type="active site" description="Proton donor" evidence="7">
    <location>
        <position position="246"/>
    </location>
</feature>
<evidence type="ECO:0000256" key="5">
    <source>
        <dbReference type="ARBA" id="ARBA00051169"/>
    </source>
</evidence>
<keyword evidence="1 7" id="KW-0028">Amino-acid biosynthesis</keyword>
<dbReference type="Proteomes" id="UP000235881">
    <property type="component" value="Unassembled WGS sequence"/>
</dbReference>
<dbReference type="InterPro" id="IPR000649">
    <property type="entry name" value="IF-2B-related"/>
</dbReference>
<evidence type="ECO:0000256" key="3">
    <source>
        <dbReference type="ARBA" id="ARBA00023235"/>
    </source>
</evidence>
<feature type="binding site" evidence="7">
    <location>
        <begin position="256"/>
        <end position="257"/>
    </location>
    <ligand>
        <name>substrate</name>
    </ligand>
</feature>
<comment type="function">
    <text evidence="6">Catalyzes the interconversion of methylthioribose-1-phosphate (MTR-1-P) into methylthioribulose-1-phosphate (MTRu-1-P). Also catalyzes the interconversion of 5-deoxyribose 1-phosphate and 5-deoxyribulose 1-phosphate. Part of a bifunctional DHAP-shunt salvage pathway for SAM by-products.</text>
</comment>
<dbReference type="Pfam" id="PF01008">
    <property type="entry name" value="IF-2B"/>
    <property type="match status" value="1"/>
</dbReference>
<name>A0A8E2U3T9_9GAMM</name>
<organism evidence="8 9">
    <name type="scientific">Stutzerimonas degradans</name>
    <dbReference type="NCBI Taxonomy" id="2968968"/>
    <lineage>
        <taxon>Bacteria</taxon>
        <taxon>Pseudomonadati</taxon>
        <taxon>Pseudomonadota</taxon>
        <taxon>Gammaproteobacteria</taxon>
        <taxon>Pseudomonadales</taxon>
        <taxon>Pseudomonadaceae</taxon>
        <taxon>Stutzerimonas</taxon>
    </lineage>
</organism>
<sequence>MRERLLATEKVKSIDWCEGRLRLLDQRRLPMQEIWQTCDTAADVASAIREMVVRGAPAIGICAAYGLAMGLRTRLAEGGDWRLALEEDFRLLAESRPTAANLFWALRQMRERLERLKPGEDPLVALEAQAASIHASDREANLTMAQFGLELIRKHRGSPQNLLTHCNTGALASGGFGTALGVIRAAHLGGLVECVYVGETRPWLQGSRLTAWELQGEGVPVCVHADSAAAHLLKTRAISWIIVGADRIAANGDVANKIGTYSLAVLAMHHGVRFMVVASTSAIDLTLESGDDIPLEERAGTELLEVNGQRCAADVETFNPVFDITPADLIDVIVTEKGVVERPSTAGIEALLSHRRLH</sequence>
<dbReference type="UniPathway" id="UPA00904">
    <property type="reaction ID" value="UER00874"/>
</dbReference>
<evidence type="ECO:0000256" key="6">
    <source>
        <dbReference type="ARBA" id="ARBA00058145"/>
    </source>
</evidence>
<comment type="caution">
    <text evidence="8">The sequence shown here is derived from an EMBL/GenBank/DDBJ whole genome shotgun (WGS) entry which is preliminary data.</text>
</comment>
<feature type="binding site" evidence="7">
    <location>
        <position position="96"/>
    </location>
    <ligand>
        <name>substrate</name>
    </ligand>
</feature>
<dbReference type="InterPro" id="IPR005251">
    <property type="entry name" value="IF-M1Pi"/>
</dbReference>
<comment type="catalytic activity">
    <reaction evidence="5">
        <text>5-(methylsulfanyl)-alpha-D-ribose 1-phosphate = 5-(methylsulfanyl)-D-ribulose 1-phosphate</text>
        <dbReference type="Rhea" id="RHEA:19989"/>
        <dbReference type="ChEBI" id="CHEBI:58533"/>
        <dbReference type="ChEBI" id="CHEBI:58548"/>
        <dbReference type="EC" id="5.3.1.23"/>
    </reaction>
    <physiologicalReaction direction="left-to-right" evidence="5">
        <dbReference type="Rhea" id="RHEA:19990"/>
    </physiologicalReaction>
</comment>
<comment type="catalytic activity">
    <reaction evidence="4">
        <text>5-deoxy-alpha-D-ribose 1-phosphate = 5-deoxy-D-ribulose 1-phosphate</text>
        <dbReference type="Rhea" id="RHEA:61296"/>
        <dbReference type="ChEBI" id="CHEBI:58749"/>
        <dbReference type="ChEBI" id="CHEBI:144504"/>
    </reaction>
    <physiologicalReaction direction="left-to-right" evidence="4">
        <dbReference type="Rhea" id="RHEA:61297"/>
    </physiologicalReaction>
</comment>
<dbReference type="EMBL" id="POUK01000003">
    <property type="protein sequence ID" value="PNF76723.1"/>
    <property type="molecule type" value="Genomic_DNA"/>
</dbReference>
<comment type="similarity">
    <text evidence="7">Belongs to the EIF-2B alpha/beta/delta subunits family. MtnA subfamily.</text>
</comment>
<keyword evidence="2 7" id="KW-0486">Methionine biosynthesis</keyword>
<evidence type="ECO:0000313" key="8">
    <source>
        <dbReference type="EMBL" id="PNF76723.1"/>
    </source>
</evidence>
<reference evidence="8 9" key="1">
    <citation type="submission" date="2018-01" db="EMBL/GenBank/DDBJ databases">
        <title>Denitrification phenotypes of diverse strains of Pseudomonas stutzeri.</title>
        <authorList>
            <person name="Milligan D.A."/>
            <person name="Bergaust L."/>
            <person name="Bakken L.R."/>
            <person name="Frostegard A."/>
        </authorList>
    </citation>
    <scope>NUCLEOTIDE SEQUENCE [LARGE SCALE GENOMIC DNA]</scope>
    <source>
        <strain evidence="8 9">DSM 50238</strain>
    </source>
</reference>
<feature type="site" description="Transition state stabilizer" evidence="7">
    <location>
        <position position="166"/>
    </location>
</feature>
<dbReference type="NCBIfam" id="TIGR00524">
    <property type="entry name" value="eIF-2B_rel"/>
    <property type="match status" value="1"/>
</dbReference>
<evidence type="ECO:0000256" key="7">
    <source>
        <dbReference type="HAMAP-Rule" id="MF_01678"/>
    </source>
</evidence>
<dbReference type="HAMAP" id="MF_01678">
    <property type="entry name" value="Salvage_MtnA"/>
    <property type="match status" value="1"/>
</dbReference>
<dbReference type="NCBIfam" id="NF004326">
    <property type="entry name" value="PRK05720.1"/>
    <property type="match status" value="1"/>
</dbReference>
<dbReference type="SUPFAM" id="SSF100950">
    <property type="entry name" value="NagB/RpiA/CoA transferase-like"/>
    <property type="match status" value="1"/>
</dbReference>
<protein>
    <recommendedName>
        <fullName evidence="7">Methylthioribose-1-phosphate isomerase</fullName>
        <shortName evidence="7">M1Pi</shortName>
        <shortName evidence="7">MTR-1-P isomerase</shortName>
        <ecNumber evidence="7">5.3.1.23</ecNumber>
    </recommendedName>
    <alternativeName>
        <fullName evidence="7">S-methyl-5-thioribose-1-phosphate isomerase</fullName>
    </alternativeName>
</protein>
<dbReference type="InterPro" id="IPR042529">
    <property type="entry name" value="IF_2B-like_C"/>
</dbReference>
<accession>A0A8E2U3T9</accession>
<proteinExistence type="inferred from homology"/>
<gene>
    <name evidence="7 8" type="primary">mtnA</name>
    <name evidence="8" type="ORF">CXK95_09965</name>
</gene>
<dbReference type="EC" id="5.3.1.23" evidence="7"/>
<dbReference type="GO" id="GO:0046523">
    <property type="term" value="F:S-methyl-5-thioribose-1-phosphate isomerase activity"/>
    <property type="evidence" value="ECO:0007669"/>
    <property type="project" value="UniProtKB-UniRule"/>
</dbReference>
<dbReference type="NCBIfam" id="TIGR00512">
    <property type="entry name" value="salvage_mtnA"/>
    <property type="match status" value="1"/>
</dbReference>